<gene>
    <name evidence="9" type="ORF">jhhlp_007799</name>
</gene>
<dbReference type="CDD" id="cd12148">
    <property type="entry name" value="fungal_TF_MHR"/>
    <property type="match status" value="1"/>
</dbReference>
<evidence type="ECO:0000256" key="2">
    <source>
        <dbReference type="ARBA" id="ARBA00022833"/>
    </source>
</evidence>
<dbReference type="OrthoDB" id="4337792at2759"/>
<dbReference type="Pfam" id="PF04082">
    <property type="entry name" value="Fungal_trans"/>
    <property type="match status" value="1"/>
</dbReference>
<evidence type="ECO:0000313" key="9">
    <source>
        <dbReference type="EMBL" id="PKS05966.1"/>
    </source>
</evidence>
<keyword evidence="10" id="KW-1185">Reference proteome</keyword>
<dbReference type="VEuPathDB" id="FungiDB:jhhlp_007799"/>
<dbReference type="Pfam" id="PF00172">
    <property type="entry name" value="Zn_clus"/>
    <property type="match status" value="1"/>
</dbReference>
<evidence type="ECO:0000313" key="10">
    <source>
        <dbReference type="Proteomes" id="UP000233524"/>
    </source>
</evidence>
<proteinExistence type="predicted"/>
<feature type="region of interest" description="Disordered" evidence="7">
    <location>
        <begin position="424"/>
        <end position="459"/>
    </location>
</feature>
<dbReference type="PROSITE" id="PS50048">
    <property type="entry name" value="ZN2_CY6_FUNGAL_2"/>
    <property type="match status" value="1"/>
</dbReference>
<dbReference type="GO" id="GO:0005634">
    <property type="term" value="C:nucleus"/>
    <property type="evidence" value="ECO:0007669"/>
    <property type="project" value="TreeGrafter"/>
</dbReference>
<keyword evidence="6" id="KW-0539">Nucleus</keyword>
<dbReference type="PANTHER" id="PTHR31944:SF131">
    <property type="entry name" value="HEME-RESPONSIVE ZINC FINGER TRANSCRIPTION FACTOR HAP1"/>
    <property type="match status" value="1"/>
</dbReference>
<dbReference type="EMBL" id="NLAX01001139">
    <property type="protein sequence ID" value="PKS05966.1"/>
    <property type="molecule type" value="Genomic_DNA"/>
</dbReference>
<dbReference type="GO" id="GO:0000978">
    <property type="term" value="F:RNA polymerase II cis-regulatory region sequence-specific DNA binding"/>
    <property type="evidence" value="ECO:0007669"/>
    <property type="project" value="TreeGrafter"/>
</dbReference>
<comment type="caution">
    <text evidence="9">The sequence shown here is derived from an EMBL/GenBank/DDBJ whole genome shotgun (WGS) entry which is preliminary data.</text>
</comment>
<dbReference type="InterPro" id="IPR001138">
    <property type="entry name" value="Zn2Cys6_DnaBD"/>
</dbReference>
<dbReference type="CDD" id="cd00067">
    <property type="entry name" value="GAL4"/>
    <property type="match status" value="1"/>
</dbReference>
<evidence type="ECO:0000256" key="4">
    <source>
        <dbReference type="ARBA" id="ARBA00023125"/>
    </source>
</evidence>
<dbReference type="GO" id="GO:0006351">
    <property type="term" value="P:DNA-templated transcription"/>
    <property type="evidence" value="ECO:0007669"/>
    <property type="project" value="InterPro"/>
</dbReference>
<dbReference type="Proteomes" id="UP000233524">
    <property type="component" value="Unassembled WGS sequence"/>
</dbReference>
<feature type="compositionally biased region" description="Polar residues" evidence="7">
    <location>
        <begin position="90"/>
        <end position="116"/>
    </location>
</feature>
<dbReference type="GO" id="GO:0008270">
    <property type="term" value="F:zinc ion binding"/>
    <property type="evidence" value="ECO:0007669"/>
    <property type="project" value="InterPro"/>
</dbReference>
<dbReference type="PANTHER" id="PTHR31944">
    <property type="entry name" value="HEME-RESPONSIVE ZINC FINGER TRANSCRIPTION FACTOR HAP1"/>
    <property type="match status" value="1"/>
</dbReference>
<dbReference type="InterPro" id="IPR007219">
    <property type="entry name" value="XnlR_reg_dom"/>
</dbReference>
<evidence type="ECO:0000259" key="8">
    <source>
        <dbReference type="PROSITE" id="PS50048"/>
    </source>
</evidence>
<evidence type="ECO:0000256" key="6">
    <source>
        <dbReference type="ARBA" id="ARBA00023242"/>
    </source>
</evidence>
<feature type="domain" description="Zn(2)-C6 fungal-type" evidence="8">
    <location>
        <begin position="24"/>
        <end position="54"/>
    </location>
</feature>
<feature type="compositionally biased region" description="Acidic residues" evidence="7">
    <location>
        <begin position="428"/>
        <end position="448"/>
    </location>
</feature>
<evidence type="ECO:0000256" key="3">
    <source>
        <dbReference type="ARBA" id="ARBA00023015"/>
    </source>
</evidence>
<dbReference type="GO" id="GO:0001228">
    <property type="term" value="F:DNA-binding transcription activator activity, RNA polymerase II-specific"/>
    <property type="evidence" value="ECO:0007669"/>
    <property type="project" value="TreeGrafter"/>
</dbReference>
<dbReference type="SUPFAM" id="SSF57701">
    <property type="entry name" value="Zn2/Cys6 DNA-binding domain"/>
    <property type="match status" value="1"/>
</dbReference>
<evidence type="ECO:0000256" key="5">
    <source>
        <dbReference type="ARBA" id="ARBA00023163"/>
    </source>
</evidence>
<dbReference type="InParanoid" id="A0A2N3N0L5"/>
<dbReference type="SMART" id="SM00066">
    <property type="entry name" value="GAL4"/>
    <property type="match status" value="1"/>
</dbReference>
<feature type="compositionally biased region" description="Low complexity" evidence="7">
    <location>
        <begin position="63"/>
        <end position="77"/>
    </location>
</feature>
<sequence length="768" mass="85807">MADGLPQVTLLPPSGKKRRRPALSCEQCRRRKVRCDRLSPCTTCVQAGNRECSYASLPSRAPVSGSTSVTSASALPAGPGGPGVLPPRTSDVSELSPEATSSGTSSRIPTSGSRSLSEWREERLFPPENIWVNNADAERRLDPNMLVDRIRQLEWQVESFERRQSSASLGCPHKDTTVPMKGMLQKTRFLGPSHWIHACVLFQFLLGLAMKSESARAELRITLGECKSLGRMIKRRRTPILISNNLGNSFANRVLADSLIDVYFSTIEQIYRILHMPTFRADYARYWDDPQSVTPAFKMQMQLCAAIGASMVDDKFTMKEAALRWAYEARLWLILPPEKATISVAGVQVMCLLQIARQACGVGSGVTWPDAGSLLRAAMYAGLHKDPRHLPPMTIMRAEIRRRIWATILEILVQTSIDSGGPPLISLDDYDTEPPSNLDDDQLTDDLEPVDRLPSPPNTHTQTSLQLLLLRHFPIRLAVAKFVNSLRSKATFNETLRLNGELTSSCHAISRRLVKLVAETARSTSPITVFHQRYVEMITYRFIIALHYPLLSVAFEKPAFYFSRKMLVDTVKRLVPLPARPNPPLPGADYFCNFVTCASGSSRSTITQSVMILGHEILTVQKEEIRNFSEAGPVDSAIKKMLLDAIAWMGNRIRAGETNVKGLLFCNAVFKHIEAVEQGIPTEELEAWILSQMKQSAEKAYELMKESAKQYGIGIEDTSSTENPALVEEAWREEGEMQDVVMGIGESDPFIVMNWDIEWDDDVANFMY</sequence>
<protein>
    <recommendedName>
        <fullName evidence="8">Zn(2)-C6 fungal-type domain-containing protein</fullName>
    </recommendedName>
</protein>
<dbReference type="Gene3D" id="4.10.240.10">
    <property type="entry name" value="Zn(2)-C6 fungal-type DNA-binding domain"/>
    <property type="match status" value="1"/>
</dbReference>
<keyword evidence="2" id="KW-0862">Zinc</keyword>
<dbReference type="PROSITE" id="PS00463">
    <property type="entry name" value="ZN2_CY6_FUNGAL_1"/>
    <property type="match status" value="1"/>
</dbReference>
<keyword evidence="1" id="KW-0479">Metal-binding</keyword>
<keyword evidence="5" id="KW-0804">Transcription</keyword>
<reference evidence="9 10" key="1">
    <citation type="journal article" date="2017" name="G3 (Bethesda)">
        <title>First Draft Genome Sequence of the Pathogenic Fungus Lomentospora prolificans (Formerly Scedosporium prolificans).</title>
        <authorList>
            <person name="Luo R."/>
            <person name="Zimin A."/>
            <person name="Workman R."/>
            <person name="Fan Y."/>
            <person name="Pertea G."/>
            <person name="Grossman N."/>
            <person name="Wear M.P."/>
            <person name="Jia B."/>
            <person name="Miller H."/>
            <person name="Casadevall A."/>
            <person name="Timp W."/>
            <person name="Zhang S.X."/>
            <person name="Salzberg S.L."/>
        </authorList>
    </citation>
    <scope>NUCLEOTIDE SEQUENCE [LARGE SCALE GENOMIC DNA]</scope>
    <source>
        <strain evidence="9 10">JHH-5317</strain>
    </source>
</reference>
<feature type="region of interest" description="Disordered" evidence="7">
    <location>
        <begin position="1"/>
        <end position="23"/>
    </location>
</feature>
<dbReference type="InterPro" id="IPR051430">
    <property type="entry name" value="Fungal_TF_Env_Response"/>
</dbReference>
<evidence type="ECO:0000256" key="7">
    <source>
        <dbReference type="SAM" id="MobiDB-lite"/>
    </source>
</evidence>
<dbReference type="AlphaFoldDB" id="A0A2N3N0L5"/>
<evidence type="ECO:0000256" key="1">
    <source>
        <dbReference type="ARBA" id="ARBA00022723"/>
    </source>
</evidence>
<dbReference type="InterPro" id="IPR036864">
    <property type="entry name" value="Zn2-C6_fun-type_DNA-bd_sf"/>
</dbReference>
<organism evidence="9 10">
    <name type="scientific">Lomentospora prolificans</name>
    <dbReference type="NCBI Taxonomy" id="41688"/>
    <lineage>
        <taxon>Eukaryota</taxon>
        <taxon>Fungi</taxon>
        <taxon>Dikarya</taxon>
        <taxon>Ascomycota</taxon>
        <taxon>Pezizomycotina</taxon>
        <taxon>Sordariomycetes</taxon>
        <taxon>Hypocreomycetidae</taxon>
        <taxon>Microascales</taxon>
        <taxon>Microascaceae</taxon>
        <taxon>Lomentospora</taxon>
    </lineage>
</organism>
<keyword evidence="3" id="KW-0805">Transcription regulation</keyword>
<accession>A0A2N3N0L5</accession>
<keyword evidence="4" id="KW-0238">DNA-binding</keyword>
<dbReference type="SMART" id="SM00906">
    <property type="entry name" value="Fungal_trans"/>
    <property type="match status" value="1"/>
</dbReference>
<name>A0A2N3N0L5_9PEZI</name>
<feature type="region of interest" description="Disordered" evidence="7">
    <location>
        <begin position="58"/>
        <end position="119"/>
    </location>
</feature>